<dbReference type="PANTHER" id="PTHR34597:SF1">
    <property type="entry name" value="HEME_HEMOPEXIN TRANSPORTER PROTEIN HUXB"/>
    <property type="match status" value="1"/>
</dbReference>
<evidence type="ECO:0000259" key="7">
    <source>
        <dbReference type="Pfam" id="PF08479"/>
    </source>
</evidence>
<dbReference type="Gene3D" id="2.40.160.50">
    <property type="entry name" value="membrane protein fhac: a member of the omp85/tpsb transporter family"/>
    <property type="match status" value="1"/>
</dbReference>
<accession>A0A1G6L806</accession>
<evidence type="ECO:0000313" key="9">
    <source>
        <dbReference type="Proteomes" id="UP000198943"/>
    </source>
</evidence>
<feature type="domain" description="Polypeptide-transport-associated ShlB-type" evidence="7">
    <location>
        <begin position="90"/>
        <end position="165"/>
    </location>
</feature>
<sequence length="558" mass="62653">MKKSNLVYLALVMGLLAEGHAAVAAPSTGGADIATQVARSSAGAQMERDRRDIERERIMEQIAEDEAAKKNKVEQGEKPAAEEAGAEISFALQQVIWNPTEILTKEQIQAVTESYIGKQVTLKDLREMAEKVTNLYRDKGYMTCGAVLPPQRIHDGVVELRLIEGKTGNVNLTGNRYTKTGYIMNRMGLKPGEVANTEKLNRDLRWFQGTNDIQLRVVMKPGAEEGTTDYDIMAFEPQNQSVTLYTDNDGYETSGRWRAGIFYNMKSVSGYRDSLRAHFIGSRGTKAWGLGYSVPISRKGMRLDLDYSGNRTKVVKGELEPLGVEGRSNSYSLTFRAPFHVTEKSRHEAGLQYVHQTTKTDFDHGAVPYVDDRIDRVIPYVSFTHYGKDSVLYHKHSFVVARRRDIDGDSDTAKLYRLSSFWQKRNKDGQFWQARLDGQLGSSDNLGASDRFFIGGVNSVRGYEEGFIGGSRGMAASIEYHIPIDKEKRFFVYPFFDWGVVSGYAAPEHNKLMSAGLGFEARYKHLYSTLTVGFPFKKDFYEDKVSSARVDFSLSAAF</sequence>
<dbReference type="AlphaFoldDB" id="A0A1G6L806"/>
<proteinExistence type="predicted"/>
<keyword evidence="1" id="KW-1134">Transmembrane beta strand</keyword>
<dbReference type="PANTHER" id="PTHR34597">
    <property type="entry name" value="SLR1661 PROTEIN"/>
    <property type="match status" value="1"/>
</dbReference>
<keyword evidence="4" id="KW-0732">Signal</keyword>
<gene>
    <name evidence="8" type="ORF">SAMN04487864_106110</name>
</gene>
<protein>
    <submittedName>
        <fullName evidence="8">Hemolysin activation/secretion protein</fullName>
    </submittedName>
</protein>
<dbReference type="InterPro" id="IPR005565">
    <property type="entry name" value="Hemolysn_activator_HlyB_C"/>
</dbReference>
<dbReference type="Proteomes" id="UP000198943">
    <property type="component" value="Unassembled WGS sequence"/>
</dbReference>
<reference evidence="9" key="1">
    <citation type="submission" date="2016-10" db="EMBL/GenBank/DDBJ databases">
        <authorList>
            <person name="Varghese N."/>
            <person name="Submissions S."/>
        </authorList>
    </citation>
    <scope>NUCLEOTIDE SEQUENCE [LARGE SCALE GENOMIC DNA]</scope>
    <source>
        <strain evidence="9">DSM 11005</strain>
    </source>
</reference>
<dbReference type="InterPro" id="IPR010827">
    <property type="entry name" value="BamA/TamA_POTRA"/>
</dbReference>
<evidence type="ECO:0000256" key="3">
    <source>
        <dbReference type="ARBA" id="ARBA00023237"/>
    </source>
</evidence>
<evidence type="ECO:0000256" key="1">
    <source>
        <dbReference type="ARBA" id="ARBA00022452"/>
    </source>
</evidence>
<dbReference type="InterPro" id="IPR051544">
    <property type="entry name" value="TPS_OM_transporter"/>
</dbReference>
<evidence type="ECO:0000256" key="4">
    <source>
        <dbReference type="SAM" id="SignalP"/>
    </source>
</evidence>
<organism evidence="8 9">
    <name type="scientific">Succiniclasticum ruminis</name>
    <dbReference type="NCBI Taxonomy" id="40841"/>
    <lineage>
        <taxon>Bacteria</taxon>
        <taxon>Bacillati</taxon>
        <taxon>Bacillota</taxon>
        <taxon>Negativicutes</taxon>
        <taxon>Acidaminococcales</taxon>
        <taxon>Acidaminococcaceae</taxon>
        <taxon>Succiniclasticum</taxon>
    </lineage>
</organism>
<keyword evidence="1" id="KW-0472">Membrane</keyword>
<feature type="signal peptide" evidence="4">
    <location>
        <begin position="1"/>
        <end position="24"/>
    </location>
</feature>
<dbReference type="Pfam" id="PF03865">
    <property type="entry name" value="ShlB"/>
    <property type="match status" value="1"/>
</dbReference>
<dbReference type="GO" id="GO:0098046">
    <property type="term" value="C:type V protein secretion system complex"/>
    <property type="evidence" value="ECO:0007669"/>
    <property type="project" value="TreeGrafter"/>
</dbReference>
<feature type="domain" description="Haemolysin activator HlyB C-terminal" evidence="5">
    <location>
        <begin position="239"/>
        <end position="520"/>
    </location>
</feature>
<dbReference type="Pfam" id="PF07244">
    <property type="entry name" value="POTRA"/>
    <property type="match status" value="1"/>
</dbReference>
<name>A0A1G6L806_9FIRM</name>
<dbReference type="InterPro" id="IPR013686">
    <property type="entry name" value="Polypept-transport_assoc_ShlB"/>
</dbReference>
<dbReference type="Pfam" id="PF08479">
    <property type="entry name" value="POTRA_2"/>
    <property type="match status" value="1"/>
</dbReference>
<feature type="domain" description="POTRA" evidence="6">
    <location>
        <begin position="168"/>
        <end position="205"/>
    </location>
</feature>
<evidence type="ECO:0000256" key="2">
    <source>
        <dbReference type="ARBA" id="ARBA00022692"/>
    </source>
</evidence>
<feature type="chain" id="PRO_5011700834" evidence="4">
    <location>
        <begin position="25"/>
        <end position="558"/>
    </location>
</feature>
<dbReference type="EMBL" id="FMYW01000006">
    <property type="protein sequence ID" value="SDC39410.1"/>
    <property type="molecule type" value="Genomic_DNA"/>
</dbReference>
<dbReference type="Gene3D" id="3.10.20.310">
    <property type="entry name" value="membrane protein fhac"/>
    <property type="match status" value="1"/>
</dbReference>
<evidence type="ECO:0000313" key="8">
    <source>
        <dbReference type="EMBL" id="SDC39410.1"/>
    </source>
</evidence>
<evidence type="ECO:0000259" key="6">
    <source>
        <dbReference type="Pfam" id="PF07244"/>
    </source>
</evidence>
<keyword evidence="3" id="KW-0998">Cell outer membrane</keyword>
<dbReference type="RefSeq" id="WP_218118197.1">
    <property type="nucleotide sequence ID" value="NZ_FMYW01000006.1"/>
</dbReference>
<dbReference type="GO" id="GO:0019867">
    <property type="term" value="C:outer membrane"/>
    <property type="evidence" value="ECO:0007669"/>
    <property type="project" value="InterPro"/>
</dbReference>
<dbReference type="GO" id="GO:0008320">
    <property type="term" value="F:protein transmembrane transporter activity"/>
    <property type="evidence" value="ECO:0007669"/>
    <property type="project" value="TreeGrafter"/>
</dbReference>
<keyword evidence="9" id="KW-1185">Reference proteome</keyword>
<keyword evidence="2" id="KW-0812">Transmembrane</keyword>
<evidence type="ECO:0000259" key="5">
    <source>
        <dbReference type="Pfam" id="PF03865"/>
    </source>
</evidence>
<dbReference type="GO" id="GO:0046819">
    <property type="term" value="P:protein secretion by the type V secretion system"/>
    <property type="evidence" value="ECO:0007669"/>
    <property type="project" value="TreeGrafter"/>
</dbReference>